<dbReference type="Gene3D" id="2.20.140.10">
    <property type="entry name" value="WGR domain"/>
    <property type="match status" value="1"/>
</dbReference>
<dbReference type="SMART" id="SM00773">
    <property type="entry name" value="WGR"/>
    <property type="match status" value="1"/>
</dbReference>
<feature type="region of interest" description="Disordered" evidence="1">
    <location>
        <begin position="908"/>
        <end position="927"/>
    </location>
</feature>
<dbReference type="InterPro" id="IPR049809">
    <property type="entry name" value="YehF/YfeS-like_WGR"/>
</dbReference>
<dbReference type="SUPFAM" id="SSF142921">
    <property type="entry name" value="WGR domain-like"/>
    <property type="match status" value="1"/>
</dbReference>
<dbReference type="EMBL" id="VOBR01000002">
    <property type="protein sequence ID" value="TWP53756.1"/>
    <property type="molecule type" value="Genomic_DNA"/>
</dbReference>
<feature type="domain" description="WGR" evidence="2">
    <location>
        <begin position="1"/>
        <end position="78"/>
    </location>
</feature>
<dbReference type="Pfam" id="PF13569">
    <property type="entry name" value="DUF4132"/>
    <property type="match status" value="1"/>
</dbReference>
<dbReference type="Pfam" id="PF05406">
    <property type="entry name" value="WGR"/>
    <property type="match status" value="1"/>
</dbReference>
<dbReference type="Proteomes" id="UP000316639">
    <property type="component" value="Unassembled WGS sequence"/>
</dbReference>
<dbReference type="InterPro" id="IPR025406">
    <property type="entry name" value="DUF4132"/>
</dbReference>
<keyword evidence="4" id="KW-1185">Reference proteome</keyword>
<dbReference type="InterPro" id="IPR036930">
    <property type="entry name" value="WGR_dom_sf"/>
</dbReference>
<protein>
    <submittedName>
        <fullName evidence="3">DUF4132 domain-containing protein</fullName>
    </submittedName>
</protein>
<proteinExistence type="predicted"/>
<dbReference type="PROSITE" id="PS51977">
    <property type="entry name" value="WGR"/>
    <property type="match status" value="1"/>
</dbReference>
<dbReference type="CDD" id="cd07996">
    <property type="entry name" value="WGR_MMR_like"/>
    <property type="match status" value="1"/>
</dbReference>
<gene>
    <name evidence="3" type="ORF">FKR81_03090</name>
</gene>
<reference evidence="3 4" key="1">
    <citation type="submission" date="2019-07" db="EMBL/GenBank/DDBJ databases">
        <title>Lentzea xizangensis sp. nov., isolated from Qinghai-Tibetan Plateau Soils.</title>
        <authorList>
            <person name="Huang J."/>
        </authorList>
    </citation>
    <scope>NUCLEOTIDE SEQUENCE [LARGE SCALE GENOMIC DNA]</scope>
    <source>
        <strain evidence="3 4">FXJ1.1311</strain>
    </source>
</reference>
<dbReference type="InterPro" id="IPR008893">
    <property type="entry name" value="WGR_domain"/>
</dbReference>
<feature type="compositionally biased region" description="Basic and acidic residues" evidence="1">
    <location>
        <begin position="908"/>
        <end position="922"/>
    </location>
</feature>
<name>A0A563F194_9PSEU</name>
<comment type="caution">
    <text evidence="3">The sequence shown here is derived from an EMBL/GenBank/DDBJ whole genome shotgun (WGS) entry which is preliminary data.</text>
</comment>
<dbReference type="RefSeq" id="WP_146349352.1">
    <property type="nucleotide sequence ID" value="NZ_VOBR01000002.1"/>
</dbReference>
<evidence type="ECO:0000313" key="4">
    <source>
        <dbReference type="Proteomes" id="UP000316639"/>
    </source>
</evidence>
<dbReference type="OrthoDB" id="4554725at2"/>
<evidence type="ECO:0000256" key="1">
    <source>
        <dbReference type="SAM" id="MobiDB-lite"/>
    </source>
</evidence>
<evidence type="ECO:0000313" key="3">
    <source>
        <dbReference type="EMBL" id="TWP53756.1"/>
    </source>
</evidence>
<dbReference type="AlphaFoldDB" id="A0A563F194"/>
<sequence length="1176" mass="128109">MRRWELVDGGSAKFWEIGRDDVDVTVRFGRLGTDGQTKVKSLADVAAAESHVAKLVAEKEKKGYRLVGDAVETAPVAPVVPTAPAEPGRDEDAFVMPPAWRRHALPRRDRGEPVFRPDEARIASGARLLAHGRPRAEKILADHRSEKKLAAAGREYLAGRPTPLGAAVVRLASMQDNYHRPDVAAVPHHWIAEHGPVFAAEAIMRCAEVHTTIDDEAEVNWGKGERPDCWVVPQTDDLPINHHQVLPGADAVRAALAAASDEEYAAAEEALEPLGADFTPNVLRAYLMPTRADWVAESLDEDIDHVHWALTACSISRPADLDVLDRSHGFMWDQEVVYTLVGAVGTAIAPLLAQELDSAYNHAESRKRALTILAGLPTDEAFTILLDRLEQNKVQPALLEAMKAFPNRAARLLAARALGDERMRGLFDAHLRAHPELTLSDEVRAVADQLTSGAGLLPVAPDEALPELLVRPPWTRRIKPVKPVVVEGLSAPEPSVTWAAGEQDAWLRETGYWANWGNENWEESRDQILNDKTNGHDETYFFAKGPEDIVRPMLAGWTPTYSYYGDEWGKVVAARYELDALAPLARYAGTSPQSLGVLLVPFASAEVAALMADWFCRTKSARKHAVEWLVRHGATAVRVLLPAALGEKGPERKNAEAALRFLGAQEHDLVAIAAEFGAAAREGAHALVSVDQTEVLPAKLPVVPAWADPHLLPQIKVRDEKQALPPSAVTHLLTTAALSKPGEVYAGLPIAAQACDPASLASFAWTVFERWVQAGGPSKDGWVLAALGWFGDDETVRRLSPLIRQWPGESQHQRAVTALDVLAEIGSEVALAHLNGIAEKVKFKGLKTKAQEKVAAIAAQLGLSREQLADRLVPRLGLDEAASLTIDYGARTFTVGFDEQLKPYVVDSDGKRRKDLPKPGARDDEELAPAEHQRFAALKKDVRTVAADQIHRLEAAMVTQRAWTAAEFRDLLAGHPLLWHIVRRLVWVTDGGASFRLAEDRTLADVEDGELTLPDDAQVRLAHPATLGADVLAAWGEVFADYEILQPFPQLGRPVYATEPGQALDVALKQFFGLETQVGKLLGLTKRGWVRGEPQDAGIECWITRPLPNGGAVVASLDPGIAVGLVDEFPDQQLTELWYSPSGHGSWSSPKDAAHTTELDPVTVSELLSELASLTS</sequence>
<organism evidence="3 4">
    <name type="scientific">Lentzea tibetensis</name>
    <dbReference type="NCBI Taxonomy" id="2591470"/>
    <lineage>
        <taxon>Bacteria</taxon>
        <taxon>Bacillati</taxon>
        <taxon>Actinomycetota</taxon>
        <taxon>Actinomycetes</taxon>
        <taxon>Pseudonocardiales</taxon>
        <taxon>Pseudonocardiaceae</taxon>
        <taxon>Lentzea</taxon>
    </lineage>
</organism>
<evidence type="ECO:0000259" key="2">
    <source>
        <dbReference type="PROSITE" id="PS51977"/>
    </source>
</evidence>
<accession>A0A563F194</accession>